<sequence length="109" mass="11067">MPALALPTAAVPTATLSTPTLVATHLENGAHNAAFRTRPSAPSTVSRMVTVTLTMSTAARPAPTGSNNNQPAAAAAALIPGPGHENPGRFGGITQVIEKGYCFLANFIC</sequence>
<evidence type="ECO:0000313" key="2">
    <source>
        <dbReference type="Proteomes" id="UP000799439"/>
    </source>
</evidence>
<name>A0A9P4IRL0_9PEZI</name>
<comment type="caution">
    <text evidence="1">The sequence shown here is derived from an EMBL/GenBank/DDBJ whole genome shotgun (WGS) entry which is preliminary data.</text>
</comment>
<keyword evidence="2" id="KW-1185">Reference proteome</keyword>
<dbReference type="EMBL" id="ML996092">
    <property type="protein sequence ID" value="KAF2148763.1"/>
    <property type="molecule type" value="Genomic_DNA"/>
</dbReference>
<reference evidence="1" key="1">
    <citation type="journal article" date="2020" name="Stud. Mycol.">
        <title>101 Dothideomycetes genomes: a test case for predicting lifestyles and emergence of pathogens.</title>
        <authorList>
            <person name="Haridas S."/>
            <person name="Albert R."/>
            <person name="Binder M."/>
            <person name="Bloem J."/>
            <person name="Labutti K."/>
            <person name="Salamov A."/>
            <person name="Andreopoulos B."/>
            <person name="Baker S."/>
            <person name="Barry K."/>
            <person name="Bills G."/>
            <person name="Bluhm B."/>
            <person name="Cannon C."/>
            <person name="Castanera R."/>
            <person name="Culley D."/>
            <person name="Daum C."/>
            <person name="Ezra D."/>
            <person name="Gonzalez J."/>
            <person name="Henrissat B."/>
            <person name="Kuo A."/>
            <person name="Liang C."/>
            <person name="Lipzen A."/>
            <person name="Lutzoni F."/>
            <person name="Magnuson J."/>
            <person name="Mondo S."/>
            <person name="Nolan M."/>
            <person name="Ohm R."/>
            <person name="Pangilinan J."/>
            <person name="Park H.-J."/>
            <person name="Ramirez L."/>
            <person name="Alfaro M."/>
            <person name="Sun H."/>
            <person name="Tritt A."/>
            <person name="Yoshinaga Y."/>
            <person name="Zwiers L.-H."/>
            <person name="Turgeon B."/>
            <person name="Goodwin S."/>
            <person name="Spatafora J."/>
            <person name="Crous P."/>
            <person name="Grigoriev I."/>
        </authorList>
    </citation>
    <scope>NUCLEOTIDE SEQUENCE</scope>
    <source>
        <strain evidence="1">CBS 260.36</strain>
    </source>
</reference>
<organism evidence="1 2">
    <name type="scientific">Myriangium duriaei CBS 260.36</name>
    <dbReference type="NCBI Taxonomy" id="1168546"/>
    <lineage>
        <taxon>Eukaryota</taxon>
        <taxon>Fungi</taxon>
        <taxon>Dikarya</taxon>
        <taxon>Ascomycota</taxon>
        <taxon>Pezizomycotina</taxon>
        <taxon>Dothideomycetes</taxon>
        <taxon>Dothideomycetidae</taxon>
        <taxon>Myriangiales</taxon>
        <taxon>Myriangiaceae</taxon>
        <taxon>Myriangium</taxon>
    </lineage>
</organism>
<dbReference type="Proteomes" id="UP000799439">
    <property type="component" value="Unassembled WGS sequence"/>
</dbReference>
<evidence type="ECO:0000313" key="1">
    <source>
        <dbReference type="EMBL" id="KAF2148763.1"/>
    </source>
</evidence>
<dbReference type="AlphaFoldDB" id="A0A9P4IRL0"/>
<protein>
    <submittedName>
        <fullName evidence="1">Uncharacterized protein</fullName>
    </submittedName>
</protein>
<proteinExistence type="predicted"/>
<gene>
    <name evidence="1" type="ORF">K461DRAFT_52496</name>
</gene>
<accession>A0A9P4IRL0</accession>